<sequence length="343" mass="37196">MPSHITPFTMLPTLIAALVVSSSSVVAAQQEFWWSFKPNHTSDEGYDPSFEICGTSCDGCDRSAKQCFSSEFANICYQPDQGESCCKDQYGTACVDGFYCAYNDKAIAFCCEKDTDVEECGHLFDEDLSRAELAVPTTVIVTEIFDPVATGTASQSIAARPNRTTPPKLPGNVGHTGKDPDHYEDDDGMAVGVRVGIVVGAFVGIAALVALVVFCLMRKRRIRKHPPAVPAKFEAPQVPAKARHPSPFAKPIPQGQGPMPASPTAYEPMRGGPPPSYYQQPYGKPYLVKPVPSSRRSPSPRSQKTGAEVEHFPKELPPRGGETHEMTTRRRGGDLTSLVTSTR</sequence>
<keyword evidence="5" id="KW-1185">Reference proteome</keyword>
<evidence type="ECO:0000256" key="2">
    <source>
        <dbReference type="SAM" id="Phobius"/>
    </source>
</evidence>
<organism evidence="4 5">
    <name type="scientific">Massariosphaeria phaeospora</name>
    <dbReference type="NCBI Taxonomy" id="100035"/>
    <lineage>
        <taxon>Eukaryota</taxon>
        <taxon>Fungi</taxon>
        <taxon>Dikarya</taxon>
        <taxon>Ascomycota</taxon>
        <taxon>Pezizomycotina</taxon>
        <taxon>Dothideomycetes</taxon>
        <taxon>Pleosporomycetidae</taxon>
        <taxon>Pleosporales</taxon>
        <taxon>Pleosporales incertae sedis</taxon>
        <taxon>Massariosphaeria</taxon>
    </lineage>
</organism>
<evidence type="ECO:0000256" key="3">
    <source>
        <dbReference type="SAM" id="SignalP"/>
    </source>
</evidence>
<comment type="caution">
    <text evidence="4">The sequence shown here is derived from an EMBL/GenBank/DDBJ whole genome shotgun (WGS) entry which is preliminary data.</text>
</comment>
<feature type="compositionally biased region" description="Low complexity" evidence="1">
    <location>
        <begin position="277"/>
        <end position="302"/>
    </location>
</feature>
<feature type="transmembrane region" description="Helical" evidence="2">
    <location>
        <begin position="195"/>
        <end position="217"/>
    </location>
</feature>
<feature type="compositionally biased region" description="Polar residues" evidence="1">
    <location>
        <begin position="155"/>
        <end position="165"/>
    </location>
</feature>
<feature type="chain" id="PRO_5028974991" evidence="3">
    <location>
        <begin position="29"/>
        <end position="343"/>
    </location>
</feature>
<dbReference type="Proteomes" id="UP000481861">
    <property type="component" value="Unassembled WGS sequence"/>
</dbReference>
<evidence type="ECO:0000256" key="1">
    <source>
        <dbReference type="SAM" id="MobiDB-lite"/>
    </source>
</evidence>
<keyword evidence="2" id="KW-1133">Transmembrane helix</keyword>
<protein>
    <submittedName>
        <fullName evidence="4">Uncharacterized protein</fullName>
    </submittedName>
</protein>
<feature type="region of interest" description="Disordered" evidence="1">
    <location>
        <begin position="236"/>
        <end position="343"/>
    </location>
</feature>
<dbReference type="AlphaFoldDB" id="A0A7C8MQQ2"/>
<proteinExistence type="predicted"/>
<accession>A0A7C8MQQ2</accession>
<feature type="region of interest" description="Disordered" evidence="1">
    <location>
        <begin position="155"/>
        <end position="175"/>
    </location>
</feature>
<evidence type="ECO:0000313" key="4">
    <source>
        <dbReference type="EMBL" id="KAF2874744.1"/>
    </source>
</evidence>
<dbReference type="EMBL" id="JAADJZ010000005">
    <property type="protein sequence ID" value="KAF2874744.1"/>
    <property type="molecule type" value="Genomic_DNA"/>
</dbReference>
<reference evidence="4 5" key="1">
    <citation type="submission" date="2020-01" db="EMBL/GenBank/DDBJ databases">
        <authorList>
            <consortium name="DOE Joint Genome Institute"/>
            <person name="Haridas S."/>
            <person name="Albert R."/>
            <person name="Binder M."/>
            <person name="Bloem J."/>
            <person name="Labutti K."/>
            <person name="Salamov A."/>
            <person name="Andreopoulos B."/>
            <person name="Baker S.E."/>
            <person name="Barry K."/>
            <person name="Bills G."/>
            <person name="Bluhm B.H."/>
            <person name="Cannon C."/>
            <person name="Castanera R."/>
            <person name="Culley D.E."/>
            <person name="Daum C."/>
            <person name="Ezra D."/>
            <person name="Gonzalez J.B."/>
            <person name="Henrissat B."/>
            <person name="Kuo A."/>
            <person name="Liang C."/>
            <person name="Lipzen A."/>
            <person name="Lutzoni F."/>
            <person name="Magnuson J."/>
            <person name="Mondo S."/>
            <person name="Nolan M."/>
            <person name="Ohm R."/>
            <person name="Pangilinan J."/>
            <person name="Park H.-J.H."/>
            <person name="Ramirez L."/>
            <person name="Alfaro M."/>
            <person name="Sun H."/>
            <person name="Tritt A."/>
            <person name="Yoshinaga Y."/>
            <person name="Zwiers L.-H.L."/>
            <person name="Turgeon B.G."/>
            <person name="Goodwin S.B."/>
            <person name="Spatafora J.W."/>
            <person name="Crous P.W."/>
            <person name="Grigoriev I.V."/>
        </authorList>
    </citation>
    <scope>NUCLEOTIDE SEQUENCE [LARGE SCALE GENOMIC DNA]</scope>
    <source>
        <strain evidence="4 5">CBS 611.86</strain>
    </source>
</reference>
<name>A0A7C8MQQ2_9PLEO</name>
<evidence type="ECO:0000313" key="5">
    <source>
        <dbReference type="Proteomes" id="UP000481861"/>
    </source>
</evidence>
<feature type="signal peptide" evidence="3">
    <location>
        <begin position="1"/>
        <end position="28"/>
    </location>
</feature>
<feature type="compositionally biased region" description="Basic and acidic residues" evidence="1">
    <location>
        <begin position="307"/>
        <end position="333"/>
    </location>
</feature>
<gene>
    <name evidence="4" type="ORF">BDV95DRAFT_563515</name>
</gene>
<keyword evidence="3" id="KW-0732">Signal</keyword>
<dbReference type="OrthoDB" id="3800140at2759"/>
<keyword evidence="2" id="KW-0472">Membrane</keyword>
<keyword evidence="2" id="KW-0812">Transmembrane</keyword>